<name>A0A4Y8WBM6_9VIBR</name>
<dbReference type="Pfam" id="PF24996">
    <property type="entry name" value="NANM"/>
    <property type="match status" value="1"/>
</dbReference>
<dbReference type="InterPro" id="IPR056734">
    <property type="entry name" value="NANM"/>
</dbReference>
<evidence type="ECO:0000256" key="2">
    <source>
        <dbReference type="ARBA" id="ARBA00022737"/>
    </source>
</evidence>
<comment type="caution">
    <text evidence="3">The sequence shown here is derived from an EMBL/GenBank/DDBJ whole genome shotgun (WGS) entry which is preliminary data.</text>
</comment>
<dbReference type="EMBL" id="SATR01000030">
    <property type="protein sequence ID" value="TFH90339.1"/>
    <property type="molecule type" value="Genomic_DNA"/>
</dbReference>
<keyword evidence="1" id="KW-0880">Kelch repeat</keyword>
<dbReference type="RefSeq" id="WP_134836614.1">
    <property type="nucleotide sequence ID" value="NZ_SATR01000030.1"/>
</dbReference>
<gene>
    <name evidence="3" type="ORF">ELS82_17460</name>
</gene>
<protein>
    <submittedName>
        <fullName evidence="3">YjhT family mutarotase</fullName>
    </submittedName>
</protein>
<dbReference type="NCBIfam" id="TIGR03547">
    <property type="entry name" value="muta_rot_YjhT"/>
    <property type="match status" value="1"/>
</dbReference>
<proteinExistence type="predicted"/>
<organism evidence="3 4">
    <name type="scientific">Vibrio ouci</name>
    <dbReference type="NCBI Taxonomy" id="2499078"/>
    <lineage>
        <taxon>Bacteria</taxon>
        <taxon>Pseudomonadati</taxon>
        <taxon>Pseudomonadota</taxon>
        <taxon>Gammaproteobacteria</taxon>
        <taxon>Vibrionales</taxon>
        <taxon>Vibrionaceae</taxon>
        <taxon>Vibrio</taxon>
    </lineage>
</organism>
<keyword evidence="4" id="KW-1185">Reference proteome</keyword>
<evidence type="ECO:0000313" key="4">
    <source>
        <dbReference type="Proteomes" id="UP000297753"/>
    </source>
</evidence>
<dbReference type="OrthoDB" id="5857700at2"/>
<evidence type="ECO:0000256" key="1">
    <source>
        <dbReference type="ARBA" id="ARBA00022441"/>
    </source>
</evidence>
<keyword evidence="2" id="KW-0677">Repeat</keyword>
<evidence type="ECO:0000313" key="3">
    <source>
        <dbReference type="EMBL" id="TFH90339.1"/>
    </source>
</evidence>
<dbReference type="SUPFAM" id="SSF117281">
    <property type="entry name" value="Kelch motif"/>
    <property type="match status" value="2"/>
</dbReference>
<dbReference type="PANTHER" id="PTHR45632">
    <property type="entry name" value="LD33804P"/>
    <property type="match status" value="1"/>
</dbReference>
<accession>A0A4Y8WBM6</accession>
<dbReference type="InterPro" id="IPR019936">
    <property type="entry name" value="NanM_proteobact"/>
</dbReference>
<sequence>MSLLIEDFPPLPFGVKNGVGGVIGNTLYAGLGSAGKRLFFYDLDCPEHGWQSAAEFPEVARNDAAYTVSNDRLYVFSGAGCLSAEQPPVVLDDGYVYDPKIDKWDKLTTQTPVGFLGASACELEPGRLVFFGGYCKETFDTFLAAISQVDPKTKPEKHRAMLTEFMSRPIEAYGWNQDIWQFETTLQKWSIVADNIFPANCGAGIVRQGNSITLVEGEVKPGLRSLETKRFEFQSPHSLSSTKLPSIQQAANNHEGLAGHFCGMVNHQIIAAGGAFFIGSQRNFLKGQWYSHQGLTKHYNNQVWRFDGKKWHQATSIPEGVAYGVSISTNNKMYLLGGEGSNGQAQSSCYTLSWR</sequence>
<dbReference type="AlphaFoldDB" id="A0A4Y8WBM6"/>
<dbReference type="Proteomes" id="UP000297753">
    <property type="component" value="Unassembled WGS sequence"/>
</dbReference>
<dbReference type="Gene3D" id="2.120.10.80">
    <property type="entry name" value="Kelch-type beta propeller"/>
    <property type="match status" value="2"/>
</dbReference>
<reference evidence="3 4" key="1">
    <citation type="submission" date="2019-01" db="EMBL/GenBank/DDBJ databases">
        <title>Vibrio BEI176 sp. nov, a marine bacterium isolated from China: eastern marignal seas.</title>
        <authorList>
            <person name="Li B."/>
        </authorList>
    </citation>
    <scope>NUCLEOTIDE SEQUENCE [LARGE SCALE GENOMIC DNA]</scope>
    <source>
        <strain evidence="3 4">BEI176</strain>
    </source>
</reference>
<dbReference type="InterPro" id="IPR015915">
    <property type="entry name" value="Kelch-typ_b-propeller"/>
</dbReference>